<dbReference type="SMART" id="SM00347">
    <property type="entry name" value="HTH_MARR"/>
    <property type="match status" value="1"/>
</dbReference>
<dbReference type="InterPro" id="IPR023187">
    <property type="entry name" value="Tscrpt_reg_MarR-type_CS"/>
</dbReference>
<keyword evidence="6" id="KW-1185">Reference proteome</keyword>
<dbReference type="InterPro" id="IPR039422">
    <property type="entry name" value="MarR/SlyA-like"/>
</dbReference>
<dbReference type="PANTHER" id="PTHR33164:SF43">
    <property type="entry name" value="HTH-TYPE TRANSCRIPTIONAL REPRESSOR YETL"/>
    <property type="match status" value="1"/>
</dbReference>
<organism evidence="5 6">
    <name type="scientific">Microbacterium deminutum</name>
    <dbReference type="NCBI Taxonomy" id="344164"/>
    <lineage>
        <taxon>Bacteria</taxon>
        <taxon>Bacillati</taxon>
        <taxon>Actinomycetota</taxon>
        <taxon>Actinomycetes</taxon>
        <taxon>Micrococcales</taxon>
        <taxon>Microbacteriaceae</taxon>
        <taxon>Microbacterium</taxon>
    </lineage>
</organism>
<protein>
    <submittedName>
        <fullName evidence="5">MarR family transcriptional regulator</fullName>
    </submittedName>
</protein>
<evidence type="ECO:0000256" key="2">
    <source>
        <dbReference type="ARBA" id="ARBA00023125"/>
    </source>
</evidence>
<evidence type="ECO:0000256" key="1">
    <source>
        <dbReference type="ARBA" id="ARBA00023015"/>
    </source>
</evidence>
<comment type="caution">
    <text evidence="5">The sequence shown here is derived from an EMBL/GenBank/DDBJ whole genome shotgun (WGS) entry which is preliminary data.</text>
</comment>
<proteinExistence type="predicted"/>
<dbReference type="Gene3D" id="1.10.10.10">
    <property type="entry name" value="Winged helix-like DNA-binding domain superfamily/Winged helix DNA-binding domain"/>
    <property type="match status" value="1"/>
</dbReference>
<dbReference type="PROSITE" id="PS01117">
    <property type="entry name" value="HTH_MARR_1"/>
    <property type="match status" value="1"/>
</dbReference>
<dbReference type="PRINTS" id="PR00598">
    <property type="entry name" value="HTHMARR"/>
</dbReference>
<evidence type="ECO:0000259" key="4">
    <source>
        <dbReference type="PROSITE" id="PS50995"/>
    </source>
</evidence>
<name>A0ABN2RHU7_9MICO</name>
<evidence type="ECO:0000313" key="5">
    <source>
        <dbReference type="EMBL" id="GAA1969320.1"/>
    </source>
</evidence>
<feature type="domain" description="HTH marR-type" evidence="4">
    <location>
        <begin position="12"/>
        <end position="148"/>
    </location>
</feature>
<evidence type="ECO:0000256" key="3">
    <source>
        <dbReference type="ARBA" id="ARBA00023163"/>
    </source>
</evidence>
<sequence length="150" mass="16066">MADEKSSPRLADTDLADEIEFLLARARSIGTSRANAALGAFNLKVREYSVLSLACSGLDPSQTELASFLRLDASQVVSIVDALEDRGLVVRARAEGDRRAKTIAATAAGRDLYTLAYEAARTEEARSLAPLTATERSQLRSLLRKVALGG</sequence>
<dbReference type="InterPro" id="IPR000835">
    <property type="entry name" value="HTH_MarR-typ"/>
</dbReference>
<dbReference type="SUPFAM" id="SSF46785">
    <property type="entry name" value="Winged helix' DNA-binding domain"/>
    <property type="match status" value="1"/>
</dbReference>
<keyword evidence="1" id="KW-0805">Transcription regulation</keyword>
<keyword evidence="3" id="KW-0804">Transcription</keyword>
<reference evidence="5 6" key="1">
    <citation type="journal article" date="2019" name="Int. J. Syst. Evol. Microbiol.">
        <title>The Global Catalogue of Microorganisms (GCM) 10K type strain sequencing project: providing services to taxonomists for standard genome sequencing and annotation.</title>
        <authorList>
            <consortium name="The Broad Institute Genomics Platform"/>
            <consortium name="The Broad Institute Genome Sequencing Center for Infectious Disease"/>
            <person name="Wu L."/>
            <person name="Ma J."/>
        </authorList>
    </citation>
    <scope>NUCLEOTIDE SEQUENCE [LARGE SCALE GENOMIC DNA]</scope>
    <source>
        <strain evidence="5 6">JCM 14901</strain>
    </source>
</reference>
<dbReference type="EMBL" id="BAAAOG010000011">
    <property type="protein sequence ID" value="GAA1969320.1"/>
    <property type="molecule type" value="Genomic_DNA"/>
</dbReference>
<gene>
    <name evidence="5" type="ORF">GCM10009776_35500</name>
</gene>
<evidence type="ECO:0000313" key="6">
    <source>
        <dbReference type="Proteomes" id="UP001499933"/>
    </source>
</evidence>
<dbReference type="Proteomes" id="UP001499933">
    <property type="component" value="Unassembled WGS sequence"/>
</dbReference>
<dbReference type="RefSeq" id="WP_344097234.1">
    <property type="nucleotide sequence ID" value="NZ_BAAAOG010000011.1"/>
</dbReference>
<dbReference type="InterPro" id="IPR036388">
    <property type="entry name" value="WH-like_DNA-bd_sf"/>
</dbReference>
<dbReference type="InterPro" id="IPR036390">
    <property type="entry name" value="WH_DNA-bd_sf"/>
</dbReference>
<dbReference type="PANTHER" id="PTHR33164">
    <property type="entry name" value="TRANSCRIPTIONAL REGULATOR, MARR FAMILY"/>
    <property type="match status" value="1"/>
</dbReference>
<dbReference type="PROSITE" id="PS50995">
    <property type="entry name" value="HTH_MARR_2"/>
    <property type="match status" value="1"/>
</dbReference>
<dbReference type="Pfam" id="PF12802">
    <property type="entry name" value="MarR_2"/>
    <property type="match status" value="1"/>
</dbReference>
<keyword evidence="2" id="KW-0238">DNA-binding</keyword>
<accession>A0ABN2RHU7</accession>